<dbReference type="SUPFAM" id="SSF47789">
    <property type="entry name" value="C-terminal domain of RNA polymerase alpha subunit"/>
    <property type="match status" value="1"/>
</dbReference>
<keyword evidence="2" id="KW-1185">Reference proteome</keyword>
<dbReference type="OrthoDB" id="7950977at2"/>
<evidence type="ECO:0000313" key="2">
    <source>
        <dbReference type="Proteomes" id="UP000199495"/>
    </source>
</evidence>
<organism evidence="1 2">
    <name type="scientific">Pelagibacterium luteolum</name>
    <dbReference type="NCBI Taxonomy" id="440168"/>
    <lineage>
        <taxon>Bacteria</taxon>
        <taxon>Pseudomonadati</taxon>
        <taxon>Pseudomonadota</taxon>
        <taxon>Alphaproteobacteria</taxon>
        <taxon>Hyphomicrobiales</taxon>
        <taxon>Devosiaceae</taxon>
        <taxon>Pelagibacterium</taxon>
    </lineage>
</organism>
<evidence type="ECO:0008006" key="3">
    <source>
        <dbReference type="Google" id="ProtNLM"/>
    </source>
</evidence>
<accession>A0A1G7VYB2</accession>
<dbReference type="EMBL" id="FNCS01000005">
    <property type="protein sequence ID" value="SDG63860.1"/>
    <property type="molecule type" value="Genomic_DNA"/>
</dbReference>
<gene>
    <name evidence="1" type="ORF">SAMN04487974_10534</name>
</gene>
<reference evidence="1 2" key="1">
    <citation type="submission" date="2016-10" db="EMBL/GenBank/DDBJ databases">
        <authorList>
            <person name="de Groot N.N."/>
        </authorList>
    </citation>
    <scope>NUCLEOTIDE SEQUENCE [LARGE SCALE GENOMIC DNA]</scope>
    <source>
        <strain evidence="1 2">CGMCC 1.10267</strain>
    </source>
</reference>
<proteinExistence type="predicted"/>
<dbReference type="Gene3D" id="1.10.150.20">
    <property type="entry name" value="5' to 3' exonuclease, C-terminal subdomain"/>
    <property type="match status" value="1"/>
</dbReference>
<dbReference type="AlphaFoldDB" id="A0A1G7VYB2"/>
<name>A0A1G7VYB2_9HYPH</name>
<dbReference type="STRING" id="440168.SAMN04487974_10534"/>
<sequence length="62" mass="6350">MTDLPKLGRPAASALAHAGIASLEGLAKLTRNQFLALHGVGPKSLPIIEAAMAEAGLDFAQK</sequence>
<dbReference type="Proteomes" id="UP000199495">
    <property type="component" value="Unassembled WGS sequence"/>
</dbReference>
<dbReference type="RefSeq" id="WP_090595797.1">
    <property type="nucleotide sequence ID" value="NZ_FNCS01000005.1"/>
</dbReference>
<evidence type="ECO:0000313" key="1">
    <source>
        <dbReference type="EMBL" id="SDG63860.1"/>
    </source>
</evidence>
<dbReference type="Pfam" id="PF14520">
    <property type="entry name" value="HHH_5"/>
    <property type="match status" value="1"/>
</dbReference>
<protein>
    <recommendedName>
        <fullName evidence="3">Helix-hairpin-helix domain-containing protein</fullName>
    </recommendedName>
</protein>